<dbReference type="SUPFAM" id="SSF161065">
    <property type="entry name" value="ATP synthase D chain-like"/>
    <property type="match status" value="1"/>
</dbReference>
<name>A0A154PPS5_DUFNO</name>
<feature type="region of interest" description="Disordered" evidence="12">
    <location>
        <begin position="139"/>
        <end position="170"/>
    </location>
</feature>
<feature type="coiled-coil region" evidence="11">
    <location>
        <begin position="96"/>
        <end position="123"/>
    </location>
</feature>
<evidence type="ECO:0000256" key="9">
    <source>
        <dbReference type="ARBA" id="ARBA00023136"/>
    </source>
</evidence>
<keyword evidence="7 10" id="KW-0406">Ion transport</keyword>
<keyword evidence="6 10" id="KW-0999">Mitochondrion inner membrane</keyword>
<reference evidence="13 14" key="1">
    <citation type="submission" date="2015-07" db="EMBL/GenBank/DDBJ databases">
        <title>The genome of Dufourea novaeangliae.</title>
        <authorList>
            <person name="Pan H."/>
            <person name="Kapheim K."/>
        </authorList>
    </citation>
    <scope>NUCLEOTIDE SEQUENCE [LARGE SCALE GENOMIC DNA]</scope>
    <source>
        <strain evidence="13">0120121106</strain>
        <tissue evidence="13">Whole body</tissue>
    </source>
</reference>
<evidence type="ECO:0000256" key="8">
    <source>
        <dbReference type="ARBA" id="ARBA00023128"/>
    </source>
</evidence>
<organism evidence="13 14">
    <name type="scientific">Dufourea novaeangliae</name>
    <name type="common">Sweat bee</name>
    <dbReference type="NCBI Taxonomy" id="178035"/>
    <lineage>
        <taxon>Eukaryota</taxon>
        <taxon>Metazoa</taxon>
        <taxon>Ecdysozoa</taxon>
        <taxon>Arthropoda</taxon>
        <taxon>Hexapoda</taxon>
        <taxon>Insecta</taxon>
        <taxon>Pterygota</taxon>
        <taxon>Neoptera</taxon>
        <taxon>Endopterygota</taxon>
        <taxon>Hymenoptera</taxon>
        <taxon>Apocrita</taxon>
        <taxon>Aculeata</taxon>
        <taxon>Apoidea</taxon>
        <taxon>Anthophila</taxon>
        <taxon>Halictidae</taxon>
        <taxon>Rophitinae</taxon>
        <taxon>Dufourea</taxon>
    </lineage>
</organism>
<protein>
    <recommendedName>
        <fullName evidence="10">ATP synthase subunit d, mitochondrial</fullName>
    </recommendedName>
</protein>
<dbReference type="Gene3D" id="6.10.280.70">
    <property type="match status" value="1"/>
</dbReference>
<dbReference type="InterPro" id="IPR008689">
    <property type="entry name" value="ATP_synth_F0_dsu_mt"/>
</dbReference>
<proteinExistence type="inferred from homology"/>
<evidence type="ECO:0000256" key="6">
    <source>
        <dbReference type="ARBA" id="ARBA00022792"/>
    </source>
</evidence>
<evidence type="ECO:0000313" key="14">
    <source>
        <dbReference type="Proteomes" id="UP000076502"/>
    </source>
</evidence>
<keyword evidence="8 10" id="KW-0496">Mitochondrion</keyword>
<dbReference type="GO" id="GO:0015986">
    <property type="term" value="P:proton motive force-driven ATP synthesis"/>
    <property type="evidence" value="ECO:0007669"/>
    <property type="project" value="UniProtKB-UniRule"/>
</dbReference>
<evidence type="ECO:0000256" key="2">
    <source>
        <dbReference type="ARBA" id="ARBA00006842"/>
    </source>
</evidence>
<evidence type="ECO:0000256" key="7">
    <source>
        <dbReference type="ARBA" id="ARBA00023065"/>
    </source>
</evidence>
<gene>
    <name evidence="13" type="ORF">WN55_06036</name>
</gene>
<dbReference type="STRING" id="178035.A0A154PPS5"/>
<evidence type="ECO:0000256" key="10">
    <source>
        <dbReference type="PIRNR" id="PIRNR005514"/>
    </source>
</evidence>
<evidence type="ECO:0000313" key="13">
    <source>
        <dbReference type="EMBL" id="KZC13747.1"/>
    </source>
</evidence>
<keyword evidence="5 10" id="KW-0375">Hydrogen ion transport</keyword>
<dbReference type="OMA" id="VSKGRWA"/>
<keyword evidence="3 10" id="KW-0813">Transport</keyword>
<dbReference type="InterPro" id="IPR036228">
    <property type="entry name" value="ATP_synth_F0_dsu_sf_mt"/>
</dbReference>
<dbReference type="GO" id="GO:0045259">
    <property type="term" value="C:proton-transporting ATP synthase complex"/>
    <property type="evidence" value="ECO:0007669"/>
    <property type="project" value="UniProtKB-KW"/>
</dbReference>
<dbReference type="AlphaFoldDB" id="A0A154PPS5"/>
<evidence type="ECO:0000256" key="4">
    <source>
        <dbReference type="ARBA" id="ARBA00022547"/>
    </source>
</evidence>
<keyword evidence="14" id="KW-1185">Reference proteome</keyword>
<dbReference type="EMBL" id="KQ435010">
    <property type="protein sequence ID" value="KZC13747.1"/>
    <property type="molecule type" value="Genomic_DNA"/>
</dbReference>
<comment type="similarity">
    <text evidence="2 10">Belongs to the ATPase d subunit family.</text>
</comment>
<keyword evidence="11" id="KW-0175">Coiled coil</keyword>
<evidence type="ECO:0000256" key="12">
    <source>
        <dbReference type="SAM" id="MobiDB-lite"/>
    </source>
</evidence>
<comment type="function">
    <text evidence="10">Mitochondrial membrane ATP synthase (F(1)F(0) ATP synthase or Complex V) produces ATP from ADP in the presence of a proton gradient across the membrane which is generated by electron transport complexes of the respiratory chain. F-type ATPases consist of two structural domains, F(1) - containing the extramembraneous catalytic core, and F(0) - containing the membrane proton channel, linked together by a central stalk and a peripheral stalk. During catalysis, ATP synthesis in the catalytic domain of F(1) is coupled via a rotary mechanism of the central stalk subunits to proton translocation.</text>
</comment>
<keyword evidence="4" id="KW-0138">CF(0)</keyword>
<accession>A0A154PPS5</accession>
<evidence type="ECO:0000256" key="11">
    <source>
        <dbReference type="SAM" id="Coils"/>
    </source>
</evidence>
<dbReference type="GO" id="GO:0005743">
    <property type="term" value="C:mitochondrial inner membrane"/>
    <property type="evidence" value="ECO:0007669"/>
    <property type="project" value="UniProtKB-SubCell"/>
</dbReference>
<dbReference type="Pfam" id="PF05873">
    <property type="entry name" value="Mt_ATP-synt_D"/>
    <property type="match status" value="1"/>
</dbReference>
<dbReference type="OrthoDB" id="35799at2759"/>
<keyword evidence="9 10" id="KW-0472">Membrane</keyword>
<evidence type="ECO:0000256" key="5">
    <source>
        <dbReference type="ARBA" id="ARBA00022781"/>
    </source>
</evidence>
<dbReference type="PANTHER" id="PTHR12700">
    <property type="entry name" value="ATP SYNTHASE SUBUNIT D, MITOCHONDRIAL"/>
    <property type="match status" value="1"/>
</dbReference>
<dbReference type="Proteomes" id="UP000076502">
    <property type="component" value="Unassembled WGS sequence"/>
</dbReference>
<dbReference type="PIRSF" id="PIRSF005514">
    <property type="entry name" value="ATPase_F0_D_mt"/>
    <property type="match status" value="1"/>
</dbReference>
<dbReference type="GO" id="GO:0015078">
    <property type="term" value="F:proton transmembrane transporter activity"/>
    <property type="evidence" value="ECO:0007669"/>
    <property type="project" value="InterPro"/>
</dbReference>
<evidence type="ECO:0000256" key="1">
    <source>
        <dbReference type="ARBA" id="ARBA00004273"/>
    </source>
</evidence>
<sequence length="170" mass="19750">MSRRAIKSINWAALLERLPESEKNVYVTFRAKSDQYLRRMTANPESPPKIDWSYYKRTITTPGLVDKFQKEYEALSIPYPADKYTADIESEEKETLKQIDNFVQEANQMIENAKIEIEKIQQLLPYSEMTLEDFRDIHPEEAINPDKPTAWPHTPEVQASMDAGDPKKAN</sequence>
<evidence type="ECO:0000256" key="3">
    <source>
        <dbReference type="ARBA" id="ARBA00022448"/>
    </source>
</evidence>
<comment type="subcellular location">
    <subcellularLocation>
        <location evidence="1 10">Mitochondrion inner membrane</location>
    </subcellularLocation>
</comment>